<reference evidence="7" key="2">
    <citation type="submission" date="2020-09" db="EMBL/GenBank/DDBJ databases">
        <authorList>
            <person name="Sun Q."/>
            <person name="Zhou Y."/>
        </authorList>
    </citation>
    <scope>NUCLEOTIDE SEQUENCE</scope>
    <source>
        <strain evidence="7">CGMCC 1.15725</strain>
    </source>
</reference>
<dbReference type="InterPro" id="IPR018313">
    <property type="entry name" value="SBP_3_CS"/>
</dbReference>
<dbReference type="GO" id="GO:0030313">
    <property type="term" value="C:cell envelope"/>
    <property type="evidence" value="ECO:0007669"/>
    <property type="project" value="UniProtKB-SubCell"/>
</dbReference>
<proteinExistence type="inferred from homology"/>
<dbReference type="PANTHER" id="PTHR35936:SF17">
    <property type="entry name" value="ARGININE-BINDING EXTRACELLULAR PROTEIN ARTP"/>
    <property type="match status" value="1"/>
</dbReference>
<reference evidence="7" key="1">
    <citation type="journal article" date="2014" name="Int. J. Syst. Evol. Microbiol.">
        <title>Complete genome sequence of Corynebacterium casei LMG S-19264T (=DSM 44701T), isolated from a smear-ripened cheese.</title>
        <authorList>
            <consortium name="US DOE Joint Genome Institute (JGI-PGF)"/>
            <person name="Walter F."/>
            <person name="Albersmeier A."/>
            <person name="Kalinowski J."/>
            <person name="Ruckert C."/>
        </authorList>
    </citation>
    <scope>NUCLEOTIDE SEQUENCE</scope>
    <source>
        <strain evidence="7">CGMCC 1.15725</strain>
    </source>
</reference>
<gene>
    <name evidence="7" type="ORF">GCM10011611_38580</name>
</gene>
<dbReference type="InterPro" id="IPR001638">
    <property type="entry name" value="Solute-binding_3/MltF_N"/>
</dbReference>
<evidence type="ECO:0000256" key="3">
    <source>
        <dbReference type="ARBA" id="ARBA00022729"/>
    </source>
</evidence>
<sequence>MSWKLPVLALAAAATLAAAAQAAGLPDRIAQAKTIKVAVNAIYPPMEFKDPQSGTLTGFDVDLGEALAKELGVKFDWQESAFEQLLPSLATGRADLILSGLSDRPERRESADFIDYLNSGAQFFVLAERAGEFKVPTDLCGKAVGSSRSTSFPKSIEEWSKANCEAAGKPAIQVVGTEDTASARLQLKQRRLDAAVQGSETIPYAMTLEPNTYQPLGTPFTSVSQGIAFTKQDAALRDAVLAALKKLMADGTYAKIIAKWHLEASAARQITLNGAPLP</sequence>
<keyword evidence="8" id="KW-1185">Reference proteome</keyword>
<evidence type="ECO:0000313" key="8">
    <source>
        <dbReference type="Proteomes" id="UP000646365"/>
    </source>
</evidence>
<dbReference type="Pfam" id="PF00497">
    <property type="entry name" value="SBP_bac_3"/>
    <property type="match status" value="1"/>
</dbReference>
<accession>A0A8J2YVX8</accession>
<dbReference type="AlphaFoldDB" id="A0A8J2YVX8"/>
<comment type="subcellular location">
    <subcellularLocation>
        <location evidence="1">Cell envelope</location>
    </subcellularLocation>
</comment>
<dbReference type="SUPFAM" id="SSF53850">
    <property type="entry name" value="Periplasmic binding protein-like II"/>
    <property type="match status" value="1"/>
</dbReference>
<dbReference type="EMBL" id="BMJQ01000010">
    <property type="protein sequence ID" value="GGF28757.1"/>
    <property type="molecule type" value="Genomic_DNA"/>
</dbReference>
<feature type="chain" id="PRO_5035153325" evidence="5">
    <location>
        <begin position="23"/>
        <end position="278"/>
    </location>
</feature>
<dbReference type="CDD" id="cd01004">
    <property type="entry name" value="PBP2_MidA_like"/>
    <property type="match status" value="1"/>
</dbReference>
<comment type="caution">
    <text evidence="7">The sequence shown here is derived from an EMBL/GenBank/DDBJ whole genome shotgun (WGS) entry which is preliminary data.</text>
</comment>
<dbReference type="RefSeq" id="WP_189048743.1">
    <property type="nucleotide sequence ID" value="NZ_BMJQ01000010.1"/>
</dbReference>
<evidence type="ECO:0000256" key="1">
    <source>
        <dbReference type="ARBA" id="ARBA00004196"/>
    </source>
</evidence>
<evidence type="ECO:0000256" key="5">
    <source>
        <dbReference type="SAM" id="SignalP"/>
    </source>
</evidence>
<dbReference type="Proteomes" id="UP000646365">
    <property type="component" value="Unassembled WGS sequence"/>
</dbReference>
<evidence type="ECO:0000256" key="4">
    <source>
        <dbReference type="RuleBase" id="RU003744"/>
    </source>
</evidence>
<feature type="domain" description="Solute-binding protein family 3/N-terminal" evidence="6">
    <location>
        <begin position="34"/>
        <end position="264"/>
    </location>
</feature>
<keyword evidence="3 5" id="KW-0732">Signal</keyword>
<evidence type="ECO:0000259" key="6">
    <source>
        <dbReference type="SMART" id="SM00062"/>
    </source>
</evidence>
<organism evidence="7 8">
    <name type="scientific">Aliidongia dinghuensis</name>
    <dbReference type="NCBI Taxonomy" id="1867774"/>
    <lineage>
        <taxon>Bacteria</taxon>
        <taxon>Pseudomonadati</taxon>
        <taxon>Pseudomonadota</taxon>
        <taxon>Alphaproteobacteria</taxon>
        <taxon>Rhodospirillales</taxon>
        <taxon>Dongiaceae</taxon>
        <taxon>Aliidongia</taxon>
    </lineage>
</organism>
<comment type="similarity">
    <text evidence="2 4">Belongs to the bacterial solute-binding protein 3 family.</text>
</comment>
<dbReference type="PANTHER" id="PTHR35936">
    <property type="entry name" value="MEMBRANE-BOUND LYTIC MUREIN TRANSGLYCOSYLASE F"/>
    <property type="match status" value="1"/>
</dbReference>
<protein>
    <submittedName>
        <fullName evidence="7">ABC transporter substrate-binding protein</fullName>
    </submittedName>
</protein>
<dbReference type="SMART" id="SM00062">
    <property type="entry name" value="PBPb"/>
    <property type="match status" value="1"/>
</dbReference>
<dbReference type="PROSITE" id="PS01039">
    <property type="entry name" value="SBP_BACTERIAL_3"/>
    <property type="match status" value="1"/>
</dbReference>
<feature type="signal peptide" evidence="5">
    <location>
        <begin position="1"/>
        <end position="22"/>
    </location>
</feature>
<name>A0A8J2YVX8_9PROT</name>
<dbReference type="Gene3D" id="3.40.190.10">
    <property type="entry name" value="Periplasmic binding protein-like II"/>
    <property type="match status" value="2"/>
</dbReference>
<evidence type="ECO:0000313" key="7">
    <source>
        <dbReference type="EMBL" id="GGF28757.1"/>
    </source>
</evidence>
<evidence type="ECO:0000256" key="2">
    <source>
        <dbReference type="ARBA" id="ARBA00010333"/>
    </source>
</evidence>